<feature type="compositionally biased region" description="Polar residues" evidence="5">
    <location>
        <begin position="217"/>
        <end position="230"/>
    </location>
</feature>
<dbReference type="PANTHER" id="PTHR40394">
    <property type="entry name" value="LIPOPROTEIN-RELATED"/>
    <property type="match status" value="1"/>
</dbReference>
<dbReference type="SUPFAM" id="SSF46626">
    <property type="entry name" value="Cytochrome c"/>
    <property type="match status" value="1"/>
</dbReference>
<dbReference type="GO" id="GO:0046872">
    <property type="term" value="F:metal ion binding"/>
    <property type="evidence" value="ECO:0007669"/>
    <property type="project" value="UniProtKB-KW"/>
</dbReference>
<reference evidence="7 8" key="1">
    <citation type="submission" date="2016-10" db="EMBL/GenBank/DDBJ databases">
        <authorList>
            <person name="de Groot N.N."/>
        </authorList>
    </citation>
    <scope>NUCLEOTIDE SEQUENCE [LARGE SCALE GENOMIC DNA]</scope>
    <source>
        <strain evidence="7 8">DSM 24015</strain>
    </source>
</reference>
<keyword evidence="2 4" id="KW-0479">Metal-binding</keyword>
<evidence type="ECO:0000313" key="8">
    <source>
        <dbReference type="Proteomes" id="UP000198517"/>
    </source>
</evidence>
<dbReference type="Proteomes" id="UP000198517">
    <property type="component" value="Unassembled WGS sequence"/>
</dbReference>
<sequence>MKIKSNIVKLTGIFGLTAIVLNSCGPKENPPSVYFPDMYFPVAYDPLQQADDPYSDHENTIPIFVKNDGATALTPVVGTVPRTVSGLVEANSPLSISVDEYNAGYEASKSVTVSPLDPKNREKDLERGKHLFEITCAACHGLDGDGQGPIVKSGAFSGVPNYKDREFSLGTVHYVIVNGRNMMGSYAGQLLPADRWRIAMYVMSAFKGDNGTEKITSETAVPVDNSTVSDNKTEDNTKK</sequence>
<accession>A0A1G7EDU7</accession>
<dbReference type="Gene3D" id="1.10.760.10">
    <property type="entry name" value="Cytochrome c-like domain"/>
    <property type="match status" value="1"/>
</dbReference>
<evidence type="ECO:0000256" key="3">
    <source>
        <dbReference type="ARBA" id="ARBA00023004"/>
    </source>
</evidence>
<proteinExistence type="predicted"/>
<name>A0A1G7EDU7_9FLAO</name>
<feature type="domain" description="Cytochrome c" evidence="6">
    <location>
        <begin position="123"/>
        <end position="206"/>
    </location>
</feature>
<organism evidence="7 8">
    <name type="scientific">Riemerella columbipharyngis</name>
    <dbReference type="NCBI Taxonomy" id="1071918"/>
    <lineage>
        <taxon>Bacteria</taxon>
        <taxon>Pseudomonadati</taxon>
        <taxon>Bacteroidota</taxon>
        <taxon>Flavobacteriia</taxon>
        <taxon>Flavobacteriales</taxon>
        <taxon>Weeksellaceae</taxon>
        <taxon>Riemerella</taxon>
    </lineage>
</organism>
<keyword evidence="8" id="KW-1185">Reference proteome</keyword>
<dbReference type="GO" id="GO:0009055">
    <property type="term" value="F:electron transfer activity"/>
    <property type="evidence" value="ECO:0007669"/>
    <property type="project" value="InterPro"/>
</dbReference>
<dbReference type="OrthoDB" id="9796771at2"/>
<keyword evidence="3 4" id="KW-0408">Iron</keyword>
<dbReference type="AlphaFoldDB" id="A0A1G7EDU7"/>
<gene>
    <name evidence="7" type="ORF">SAMN05421544_11539</name>
</gene>
<evidence type="ECO:0000256" key="1">
    <source>
        <dbReference type="ARBA" id="ARBA00022617"/>
    </source>
</evidence>
<dbReference type="EMBL" id="FNAS01000015">
    <property type="protein sequence ID" value="SDE61858.1"/>
    <property type="molecule type" value="Genomic_DNA"/>
</dbReference>
<protein>
    <submittedName>
        <fullName evidence="7">Cytochrome C oxidase, cbb3-type, subunit III</fullName>
    </submittedName>
</protein>
<dbReference type="GO" id="GO:0020037">
    <property type="term" value="F:heme binding"/>
    <property type="evidence" value="ECO:0007669"/>
    <property type="project" value="InterPro"/>
</dbReference>
<feature type="region of interest" description="Disordered" evidence="5">
    <location>
        <begin position="217"/>
        <end position="239"/>
    </location>
</feature>
<dbReference type="PROSITE" id="PS51007">
    <property type="entry name" value="CYTC"/>
    <property type="match status" value="1"/>
</dbReference>
<dbReference type="RefSeq" id="WP_092737402.1">
    <property type="nucleotide sequence ID" value="NZ_FNAS01000015.1"/>
</dbReference>
<evidence type="ECO:0000256" key="2">
    <source>
        <dbReference type="ARBA" id="ARBA00022723"/>
    </source>
</evidence>
<evidence type="ECO:0000259" key="6">
    <source>
        <dbReference type="PROSITE" id="PS51007"/>
    </source>
</evidence>
<dbReference type="STRING" id="1071918.SAMN05421544_11539"/>
<dbReference type="PANTHER" id="PTHR40394:SF2">
    <property type="entry name" value="QUINOL:CYTOCHROME C OXIDOREDUCTASE MEMBRANE PROTEIN"/>
    <property type="match status" value="1"/>
</dbReference>
<keyword evidence="1 4" id="KW-0349">Heme</keyword>
<dbReference type="Pfam" id="PF13442">
    <property type="entry name" value="Cytochrome_CBB3"/>
    <property type="match status" value="1"/>
</dbReference>
<dbReference type="InterPro" id="IPR036909">
    <property type="entry name" value="Cyt_c-like_dom_sf"/>
</dbReference>
<dbReference type="InterPro" id="IPR009056">
    <property type="entry name" value="Cyt_c-like_dom"/>
</dbReference>
<evidence type="ECO:0000256" key="4">
    <source>
        <dbReference type="PROSITE-ProRule" id="PRU00433"/>
    </source>
</evidence>
<evidence type="ECO:0000313" key="7">
    <source>
        <dbReference type="EMBL" id="SDE61858.1"/>
    </source>
</evidence>
<evidence type="ECO:0000256" key="5">
    <source>
        <dbReference type="SAM" id="MobiDB-lite"/>
    </source>
</evidence>